<evidence type="ECO:0000313" key="3">
    <source>
        <dbReference type="Proteomes" id="UP001159428"/>
    </source>
</evidence>
<keyword evidence="3" id="KW-1185">Reference proteome</keyword>
<comment type="caution">
    <text evidence="2">The sequence shown here is derived from an EMBL/GenBank/DDBJ whole genome shotgun (WGS) entry which is preliminary data.</text>
</comment>
<gene>
    <name evidence="2" type="ORF">PMEA_00028860</name>
</gene>
<evidence type="ECO:0000256" key="1">
    <source>
        <dbReference type="SAM" id="MobiDB-lite"/>
    </source>
</evidence>
<feature type="region of interest" description="Disordered" evidence="1">
    <location>
        <begin position="164"/>
        <end position="197"/>
    </location>
</feature>
<proteinExistence type="predicted"/>
<sequence>MLQMTNDQHPVEYYTDDYQEQCYSLETRQIHSIHTTHAKKKYFVTLPMSATGNKFTPVTFQIDTAATCNTLSEDTLLRLMPNMKLRKSPYLLHPYGDSQPLKPLGQIDLLCERNKRYESLTFQILPRDVMMNKPALLSGSDCEALGLITIRAHEIFSLTSAVRDSSGKRAPTYPASSPQTNPDPGNPAAQANGTLKG</sequence>
<feature type="non-terminal residue" evidence="2">
    <location>
        <position position="197"/>
    </location>
</feature>
<evidence type="ECO:0000313" key="2">
    <source>
        <dbReference type="EMBL" id="CAH3042523.1"/>
    </source>
</evidence>
<dbReference type="CDD" id="cd05481">
    <property type="entry name" value="retropepsin_like_LTR_1"/>
    <property type="match status" value="1"/>
</dbReference>
<dbReference type="EMBL" id="CALNXJ010000006">
    <property type="protein sequence ID" value="CAH3042523.1"/>
    <property type="molecule type" value="Genomic_DNA"/>
</dbReference>
<dbReference type="AlphaFoldDB" id="A0AAU9W3T7"/>
<reference evidence="2 3" key="1">
    <citation type="submission" date="2022-05" db="EMBL/GenBank/DDBJ databases">
        <authorList>
            <consortium name="Genoscope - CEA"/>
            <person name="William W."/>
        </authorList>
    </citation>
    <scope>NUCLEOTIDE SEQUENCE [LARGE SCALE GENOMIC DNA]</scope>
</reference>
<accession>A0AAU9W3T7</accession>
<protein>
    <submittedName>
        <fullName evidence="2">Uncharacterized protein</fullName>
    </submittedName>
</protein>
<dbReference type="Proteomes" id="UP001159428">
    <property type="component" value="Unassembled WGS sequence"/>
</dbReference>
<organism evidence="2 3">
    <name type="scientific">Pocillopora meandrina</name>
    <dbReference type="NCBI Taxonomy" id="46732"/>
    <lineage>
        <taxon>Eukaryota</taxon>
        <taxon>Metazoa</taxon>
        <taxon>Cnidaria</taxon>
        <taxon>Anthozoa</taxon>
        <taxon>Hexacorallia</taxon>
        <taxon>Scleractinia</taxon>
        <taxon>Astrocoeniina</taxon>
        <taxon>Pocilloporidae</taxon>
        <taxon>Pocillopora</taxon>
    </lineage>
</organism>
<feature type="compositionally biased region" description="Polar residues" evidence="1">
    <location>
        <begin position="174"/>
        <end position="197"/>
    </location>
</feature>
<name>A0AAU9W3T7_9CNID</name>